<gene>
    <name evidence="1" type="ORF">BBF96_10600</name>
</gene>
<keyword evidence="2" id="KW-1185">Reference proteome</keyword>
<dbReference type="Proteomes" id="UP000267250">
    <property type="component" value="Chromosome"/>
</dbReference>
<dbReference type="EMBL" id="CP016379">
    <property type="protein sequence ID" value="AZR73794.1"/>
    <property type="molecule type" value="Genomic_DNA"/>
</dbReference>
<dbReference type="AlphaFoldDB" id="A0A3Q9HT04"/>
<evidence type="ECO:0000313" key="1">
    <source>
        <dbReference type="EMBL" id="AZR73794.1"/>
    </source>
</evidence>
<dbReference type="SUPFAM" id="SSF47413">
    <property type="entry name" value="lambda repressor-like DNA-binding domains"/>
    <property type="match status" value="1"/>
</dbReference>
<protein>
    <recommendedName>
        <fullName evidence="3">HTH cro/C1-type domain-containing protein</fullName>
    </recommendedName>
</protein>
<accession>A0A3Q9HT04</accession>
<dbReference type="OrthoDB" id="371153at2"/>
<organism evidence="1 2">
    <name type="scientific">Anoxybacter fermentans</name>
    <dbReference type="NCBI Taxonomy" id="1323375"/>
    <lineage>
        <taxon>Bacteria</taxon>
        <taxon>Bacillati</taxon>
        <taxon>Bacillota</taxon>
        <taxon>Clostridia</taxon>
        <taxon>Halanaerobiales</taxon>
        <taxon>Anoxybacter</taxon>
    </lineage>
</organism>
<dbReference type="Gene3D" id="1.10.260.40">
    <property type="entry name" value="lambda repressor-like DNA-binding domains"/>
    <property type="match status" value="1"/>
</dbReference>
<evidence type="ECO:0000313" key="2">
    <source>
        <dbReference type="Proteomes" id="UP000267250"/>
    </source>
</evidence>
<sequence length="69" mass="8447">MKLDINKIKELIKERGWNEVIFARNLNLDYSYVYRVMRGQRGIGVKFISELMKFCEREKLNFKDYIILR</sequence>
<dbReference type="RefSeq" id="WP_127017141.1">
    <property type="nucleotide sequence ID" value="NZ_CP016379.1"/>
</dbReference>
<proteinExistence type="predicted"/>
<dbReference type="GO" id="GO:0003677">
    <property type="term" value="F:DNA binding"/>
    <property type="evidence" value="ECO:0007669"/>
    <property type="project" value="InterPro"/>
</dbReference>
<dbReference type="KEGG" id="aft:BBF96_10600"/>
<reference evidence="1 2" key="1">
    <citation type="submission" date="2016-07" db="EMBL/GenBank/DDBJ databases">
        <title>Genome and transcriptome analysis of iron-reducing fermentative bacteria Anoxybacter fermentans.</title>
        <authorList>
            <person name="Zeng X."/>
            <person name="Shao Z."/>
        </authorList>
    </citation>
    <scope>NUCLEOTIDE SEQUENCE [LARGE SCALE GENOMIC DNA]</scope>
    <source>
        <strain evidence="1 2">DY22613</strain>
    </source>
</reference>
<evidence type="ECO:0008006" key="3">
    <source>
        <dbReference type="Google" id="ProtNLM"/>
    </source>
</evidence>
<name>A0A3Q9HT04_9FIRM</name>
<dbReference type="InterPro" id="IPR010982">
    <property type="entry name" value="Lambda_DNA-bd_dom_sf"/>
</dbReference>